<keyword evidence="4" id="KW-1185">Reference proteome</keyword>
<evidence type="ECO:0000313" key="3">
    <source>
        <dbReference type="EMBL" id="CAG8699542.1"/>
    </source>
</evidence>
<feature type="compositionally biased region" description="Polar residues" evidence="1">
    <location>
        <begin position="122"/>
        <end position="152"/>
    </location>
</feature>
<accession>A0A9N9N3U7</accession>
<evidence type="ECO:0000256" key="1">
    <source>
        <dbReference type="SAM" id="MobiDB-lite"/>
    </source>
</evidence>
<sequence>QSVPSLPYMNMTRSHTAVMYNGYMIIAFGVYGSYSFTSEVKVMDVTNLSSLTWVPTYKAGTSQTTTGSISTSTSTTEVVDNKKKFILILGSAIGGGLVIIAFIIFFMRRRRNTQNIRHSEYSAHSNNEPVSANISTVNSTGFPTQIQNSSPP</sequence>
<keyword evidence="2" id="KW-0472">Membrane</keyword>
<organism evidence="3 4">
    <name type="scientific">Ambispora gerdemannii</name>
    <dbReference type="NCBI Taxonomy" id="144530"/>
    <lineage>
        <taxon>Eukaryota</taxon>
        <taxon>Fungi</taxon>
        <taxon>Fungi incertae sedis</taxon>
        <taxon>Mucoromycota</taxon>
        <taxon>Glomeromycotina</taxon>
        <taxon>Glomeromycetes</taxon>
        <taxon>Archaeosporales</taxon>
        <taxon>Ambisporaceae</taxon>
        <taxon>Ambispora</taxon>
    </lineage>
</organism>
<gene>
    <name evidence="3" type="ORF">AGERDE_LOCUS13440</name>
</gene>
<feature type="region of interest" description="Disordered" evidence="1">
    <location>
        <begin position="120"/>
        <end position="152"/>
    </location>
</feature>
<keyword evidence="2" id="KW-0812">Transmembrane</keyword>
<protein>
    <submittedName>
        <fullName evidence="3">13349_t:CDS:1</fullName>
    </submittedName>
</protein>
<feature type="transmembrane region" description="Helical" evidence="2">
    <location>
        <begin position="85"/>
        <end position="107"/>
    </location>
</feature>
<proteinExistence type="predicted"/>
<keyword evidence="2" id="KW-1133">Transmembrane helix</keyword>
<reference evidence="3" key="1">
    <citation type="submission" date="2021-06" db="EMBL/GenBank/DDBJ databases">
        <authorList>
            <person name="Kallberg Y."/>
            <person name="Tangrot J."/>
            <person name="Rosling A."/>
        </authorList>
    </citation>
    <scope>NUCLEOTIDE SEQUENCE</scope>
    <source>
        <strain evidence="3">MT106</strain>
    </source>
</reference>
<name>A0A9N9N3U7_9GLOM</name>
<evidence type="ECO:0000256" key="2">
    <source>
        <dbReference type="SAM" id="Phobius"/>
    </source>
</evidence>
<comment type="caution">
    <text evidence="3">The sequence shown here is derived from an EMBL/GenBank/DDBJ whole genome shotgun (WGS) entry which is preliminary data.</text>
</comment>
<feature type="non-terminal residue" evidence="3">
    <location>
        <position position="1"/>
    </location>
</feature>
<feature type="transmembrane region" description="Helical" evidence="2">
    <location>
        <begin position="18"/>
        <end position="36"/>
    </location>
</feature>
<dbReference type="AlphaFoldDB" id="A0A9N9N3U7"/>
<evidence type="ECO:0000313" key="4">
    <source>
        <dbReference type="Proteomes" id="UP000789831"/>
    </source>
</evidence>
<feature type="non-terminal residue" evidence="3">
    <location>
        <position position="152"/>
    </location>
</feature>
<dbReference type="EMBL" id="CAJVPL010017668">
    <property type="protein sequence ID" value="CAG8699542.1"/>
    <property type="molecule type" value="Genomic_DNA"/>
</dbReference>
<dbReference type="Proteomes" id="UP000789831">
    <property type="component" value="Unassembled WGS sequence"/>
</dbReference>